<reference evidence="1" key="1">
    <citation type="submission" date="2015-06" db="EMBL/GenBank/DDBJ databases">
        <authorList>
            <person name="Liu B."/>
            <person name="Wang J."/>
            <person name="Zhu Y."/>
            <person name="Liu G."/>
            <person name="Chen Q."/>
            <person name="Zheng C."/>
            <person name="Che J."/>
            <person name="Ge C."/>
            <person name="Shi H."/>
            <person name="Pan Z."/>
            <person name="Liu X."/>
        </authorList>
    </citation>
    <scope>NUCLEOTIDE SEQUENCE [LARGE SCALE GENOMIC DNA]</scope>
    <source>
        <strain evidence="1">DSM 16346</strain>
    </source>
</reference>
<keyword evidence="2" id="KW-1185">Reference proteome</keyword>
<dbReference type="OrthoDB" id="2454818at2"/>
<accession>A0A0J6CZ43</accession>
<name>A0A0J6CZ43_9BACL</name>
<dbReference type="STRING" id="157733.AB986_15760"/>
<sequence length="72" mass="8086">MYKLTLVLIVLVVITLLIGAFMTYRLGNNQKGEYDNQGNARAKSSYFSNPIFLVYIVATALAIGYVIYFTLL</sequence>
<dbReference type="GeneID" id="301327487"/>
<gene>
    <name evidence="1" type="ORF">AB986_15760</name>
</gene>
<evidence type="ECO:0000313" key="1">
    <source>
        <dbReference type="EMBL" id="KMM37314.1"/>
    </source>
</evidence>
<proteinExistence type="predicted"/>
<organism evidence="1 2">
    <name type="scientific">Guptibacillus hwajinpoensis</name>
    <dbReference type="NCBI Taxonomy" id="208199"/>
    <lineage>
        <taxon>Bacteria</taxon>
        <taxon>Bacillati</taxon>
        <taxon>Bacillota</taxon>
        <taxon>Bacilli</taxon>
        <taxon>Bacillales</taxon>
        <taxon>Guptibacillaceae</taxon>
        <taxon>Guptibacillus</taxon>
    </lineage>
</organism>
<dbReference type="RefSeq" id="WP_048312216.1">
    <property type="nucleotide sequence ID" value="NZ_CP119526.1"/>
</dbReference>
<protein>
    <submittedName>
        <fullName evidence="1">Uncharacterized protein</fullName>
    </submittedName>
</protein>
<comment type="caution">
    <text evidence="1">The sequence shown here is derived from an EMBL/GenBank/DDBJ whole genome shotgun (WGS) entry which is preliminary data.</text>
</comment>
<evidence type="ECO:0000313" key="2">
    <source>
        <dbReference type="Proteomes" id="UP000035996"/>
    </source>
</evidence>
<dbReference type="AlphaFoldDB" id="A0A0J6CZ43"/>
<dbReference type="Proteomes" id="UP000035996">
    <property type="component" value="Unassembled WGS sequence"/>
</dbReference>
<dbReference type="EMBL" id="LELK01000004">
    <property type="protein sequence ID" value="KMM37314.1"/>
    <property type="molecule type" value="Genomic_DNA"/>
</dbReference>